<evidence type="ECO:0000259" key="3">
    <source>
        <dbReference type="Pfam" id="PF03011"/>
    </source>
</evidence>
<feature type="domain" description="Duffy-binding-like" evidence="3">
    <location>
        <begin position="1503"/>
        <end position="1648"/>
    </location>
</feature>
<feature type="compositionally biased region" description="Polar residues" evidence="2">
    <location>
        <begin position="1648"/>
        <end position="1659"/>
    </location>
</feature>
<evidence type="ECO:0008006" key="10">
    <source>
        <dbReference type="Google" id="ProtNLM"/>
    </source>
</evidence>
<feature type="region of interest" description="Disordered" evidence="2">
    <location>
        <begin position="560"/>
        <end position="581"/>
    </location>
</feature>
<evidence type="ECO:0000259" key="6">
    <source>
        <dbReference type="Pfam" id="PF18562"/>
    </source>
</evidence>
<feature type="domain" description="Cysteine-rich interdomain region 1 gamma" evidence="6">
    <location>
        <begin position="1426"/>
        <end position="1477"/>
    </location>
</feature>
<evidence type="ECO:0000256" key="2">
    <source>
        <dbReference type="SAM" id="MobiDB-lite"/>
    </source>
</evidence>
<evidence type="ECO:0000259" key="4">
    <source>
        <dbReference type="Pfam" id="PF05424"/>
    </source>
</evidence>
<feature type="region of interest" description="Disordered" evidence="2">
    <location>
        <begin position="1027"/>
        <end position="1058"/>
    </location>
</feature>
<reference evidence="8 9" key="1">
    <citation type="submission" date="2013-02" db="EMBL/GenBank/DDBJ databases">
        <title>The Genome Annotation of Plasmodium falciparum FCH/4.</title>
        <authorList>
            <consortium name="The Broad Institute Genome Sequencing Platform"/>
            <consortium name="The Broad Institute Genome Sequencing Center for Infectious Disease"/>
            <person name="Neafsey D."/>
            <person name="Hoffman S."/>
            <person name="Volkman S."/>
            <person name="Rosenthal P."/>
            <person name="Walker B."/>
            <person name="Young S.K."/>
            <person name="Zeng Q."/>
            <person name="Gargeya S."/>
            <person name="Fitzgerald M."/>
            <person name="Haas B."/>
            <person name="Abouelleil A."/>
            <person name="Allen A.W."/>
            <person name="Alvarado L."/>
            <person name="Arachchi H.M."/>
            <person name="Berlin A.M."/>
            <person name="Chapman S.B."/>
            <person name="Gainer-Dewar J."/>
            <person name="Goldberg J."/>
            <person name="Griggs A."/>
            <person name="Gujja S."/>
            <person name="Hansen M."/>
            <person name="Howarth C."/>
            <person name="Imamovic A."/>
            <person name="Ireland A."/>
            <person name="Larimer J."/>
            <person name="McCowan C."/>
            <person name="Murphy C."/>
            <person name="Pearson M."/>
            <person name="Poon T.W."/>
            <person name="Priest M."/>
            <person name="Roberts A."/>
            <person name="Saif S."/>
            <person name="Shea T."/>
            <person name="Sisk P."/>
            <person name="Sykes S."/>
            <person name="Wortman J."/>
            <person name="Nusbaum C."/>
            <person name="Birren B."/>
        </authorList>
    </citation>
    <scope>NUCLEOTIDE SEQUENCE [LARGE SCALE GENOMIC DNA]</scope>
    <source>
        <strain evidence="8 9">FCH/4</strain>
    </source>
</reference>
<feature type="coiled-coil region" evidence="1">
    <location>
        <begin position="1983"/>
        <end position="2034"/>
    </location>
</feature>
<dbReference type="InterPro" id="IPR054595">
    <property type="entry name" value="DBL_C"/>
</dbReference>
<feature type="domain" description="Duffy-binding-like" evidence="3">
    <location>
        <begin position="626"/>
        <end position="791"/>
    </location>
</feature>
<dbReference type="Gene3D" id="1.20.58.1930">
    <property type="match status" value="1"/>
</dbReference>
<dbReference type="FunFam" id="1.20.58.830:FF:000002">
    <property type="entry name" value="Erythrocyte membrane protein 1, PfEMP1"/>
    <property type="match status" value="1"/>
</dbReference>
<feature type="compositionally biased region" description="Basic and acidic residues" evidence="2">
    <location>
        <begin position="848"/>
        <end position="861"/>
    </location>
</feature>
<dbReference type="GO" id="GO:0016020">
    <property type="term" value="C:membrane"/>
    <property type="evidence" value="ECO:0007669"/>
    <property type="project" value="InterPro"/>
</dbReference>
<organism evidence="8 9">
    <name type="scientific">Plasmodium falciparum FCH/4</name>
    <dbReference type="NCBI Taxonomy" id="1036724"/>
    <lineage>
        <taxon>Eukaryota</taxon>
        <taxon>Sar</taxon>
        <taxon>Alveolata</taxon>
        <taxon>Apicomplexa</taxon>
        <taxon>Aconoidasida</taxon>
        <taxon>Haemosporida</taxon>
        <taxon>Plasmodiidae</taxon>
        <taxon>Plasmodium</taxon>
        <taxon>Plasmodium (Laverania)</taxon>
    </lineage>
</organism>
<evidence type="ECO:0000259" key="5">
    <source>
        <dbReference type="Pfam" id="PF15447"/>
    </source>
</evidence>
<feature type="compositionally biased region" description="Pro residues" evidence="2">
    <location>
        <begin position="813"/>
        <end position="823"/>
    </location>
</feature>
<feature type="non-terminal residue" evidence="8">
    <location>
        <position position="2519"/>
    </location>
</feature>
<reference evidence="8 9" key="2">
    <citation type="submission" date="2013-02" db="EMBL/GenBank/DDBJ databases">
        <title>The Genome Sequence of Plasmodium falciparum FCH/4.</title>
        <authorList>
            <consortium name="The Broad Institute Genome Sequencing Platform"/>
            <consortium name="The Broad Institute Genome Sequencing Center for Infectious Disease"/>
            <person name="Neafsey D."/>
            <person name="Cheeseman I."/>
            <person name="Volkman S."/>
            <person name="Adams J."/>
            <person name="Walker B."/>
            <person name="Young S.K."/>
            <person name="Zeng Q."/>
            <person name="Gargeya S."/>
            <person name="Fitzgerald M."/>
            <person name="Haas B."/>
            <person name="Abouelleil A."/>
            <person name="Alvarado L."/>
            <person name="Arachchi H.M."/>
            <person name="Berlin A.M."/>
            <person name="Chapman S.B."/>
            <person name="Dewar J."/>
            <person name="Goldberg J."/>
            <person name="Griggs A."/>
            <person name="Gujja S."/>
            <person name="Hansen M."/>
            <person name="Howarth C."/>
            <person name="Imamovic A."/>
            <person name="Larimer J."/>
            <person name="McCowan C."/>
            <person name="Murphy C."/>
            <person name="Neiman D."/>
            <person name="Pearson M."/>
            <person name="Priest M."/>
            <person name="Roberts A."/>
            <person name="Saif S."/>
            <person name="Shea T."/>
            <person name="Sisk P."/>
            <person name="Sykes S."/>
            <person name="Wortman J."/>
            <person name="Nusbaum C."/>
            <person name="Birren B."/>
        </authorList>
    </citation>
    <scope>NUCLEOTIDE SEQUENCE [LARGE SCALE GENOMIC DNA]</scope>
    <source>
        <strain evidence="8 9">FCH/4</strain>
    </source>
</reference>
<feature type="compositionally biased region" description="Polar residues" evidence="2">
    <location>
        <begin position="1206"/>
        <end position="1222"/>
    </location>
</feature>
<name>A0A024VFQ3_PLAFA</name>
<feature type="coiled-coil region" evidence="1">
    <location>
        <begin position="205"/>
        <end position="236"/>
    </location>
</feature>
<feature type="region of interest" description="Disordered" evidence="2">
    <location>
        <begin position="901"/>
        <end position="958"/>
    </location>
</feature>
<dbReference type="Gene3D" id="1.20.58.830">
    <property type="match status" value="5"/>
</dbReference>
<dbReference type="InterPro" id="IPR004258">
    <property type="entry name" value="DBL"/>
</dbReference>
<evidence type="ECO:0000313" key="9">
    <source>
        <dbReference type="Proteomes" id="UP000030656"/>
    </source>
</evidence>
<dbReference type="FunFam" id="1.20.58.830:FF:000003">
    <property type="entry name" value="Erythrocyte membrane protein 1, PfEMP1"/>
    <property type="match status" value="1"/>
</dbReference>
<gene>
    <name evidence="8" type="ORF">PFFCH_05562</name>
</gene>
<feature type="domain" description="Duffy-antigen binding" evidence="4">
    <location>
        <begin position="959"/>
        <end position="1162"/>
    </location>
</feature>
<protein>
    <recommendedName>
        <fullName evidence="10">Erythrocyte membrane protein 1, PfEMP1</fullName>
    </recommendedName>
</protein>
<keyword evidence="1" id="KW-0175">Coiled coil</keyword>
<feature type="region of interest" description="Disordered" evidence="2">
    <location>
        <begin position="1199"/>
        <end position="1222"/>
    </location>
</feature>
<feature type="domain" description="Duffy-binding-like" evidence="7">
    <location>
        <begin position="1237"/>
        <end position="1383"/>
    </location>
</feature>
<feature type="compositionally biased region" description="Low complexity" evidence="2">
    <location>
        <begin position="915"/>
        <end position="927"/>
    </location>
</feature>
<dbReference type="InterPro" id="IPR008602">
    <property type="entry name" value="Duffy-antigen-binding"/>
</dbReference>
<feature type="region of interest" description="Disordered" evidence="2">
    <location>
        <begin position="2450"/>
        <end position="2494"/>
    </location>
</feature>
<dbReference type="Pfam" id="PF22672">
    <property type="entry name" value="DBL_C"/>
    <property type="match status" value="2"/>
</dbReference>
<dbReference type="Proteomes" id="UP000030656">
    <property type="component" value="Unassembled WGS sequence"/>
</dbReference>
<dbReference type="Gene3D" id="1.20.1310.20">
    <property type="entry name" value="Duffy-antigen binding domain"/>
    <property type="match status" value="4"/>
</dbReference>
<dbReference type="GO" id="GO:0046789">
    <property type="term" value="F:host cell surface receptor binding"/>
    <property type="evidence" value="ECO:0007669"/>
    <property type="project" value="InterPro"/>
</dbReference>
<dbReference type="InterPro" id="IPR041480">
    <property type="entry name" value="CIDR1_gamma"/>
</dbReference>
<feature type="domain" description="Duffy-antigen binding" evidence="4">
    <location>
        <begin position="1785"/>
        <end position="1973"/>
    </location>
</feature>
<evidence type="ECO:0000256" key="1">
    <source>
        <dbReference type="SAM" id="Coils"/>
    </source>
</evidence>
<feature type="compositionally biased region" description="Basic and acidic residues" evidence="2">
    <location>
        <begin position="2450"/>
        <end position="2468"/>
    </location>
</feature>
<dbReference type="Pfam" id="PF05424">
    <property type="entry name" value="Duffy_binding"/>
    <property type="match status" value="4"/>
</dbReference>
<feature type="region of interest" description="Disordered" evidence="2">
    <location>
        <begin position="1643"/>
        <end position="1693"/>
    </location>
</feature>
<feature type="domain" description="Duffy-antigen binding" evidence="4">
    <location>
        <begin position="120"/>
        <end position="314"/>
    </location>
</feature>
<feature type="compositionally biased region" description="Gly residues" evidence="2">
    <location>
        <begin position="560"/>
        <end position="577"/>
    </location>
</feature>
<dbReference type="FunFam" id="1.20.1310.20:FF:000001">
    <property type="entry name" value="Erythrocyte membrane protein 1, PfEMP1"/>
    <property type="match status" value="1"/>
</dbReference>
<evidence type="ECO:0000313" key="8">
    <source>
        <dbReference type="EMBL" id="ETW27015.1"/>
    </source>
</evidence>
<dbReference type="EMBL" id="KI928138">
    <property type="protein sequence ID" value="ETW27015.1"/>
    <property type="molecule type" value="Genomic_DNA"/>
</dbReference>
<feature type="compositionally biased region" description="Pro residues" evidence="2">
    <location>
        <begin position="2469"/>
        <end position="2489"/>
    </location>
</feature>
<feature type="compositionally biased region" description="Low complexity" evidence="2">
    <location>
        <begin position="936"/>
        <end position="958"/>
    </location>
</feature>
<dbReference type="InterPro" id="IPR042202">
    <property type="entry name" value="Duffy-ag-bd_sf"/>
</dbReference>
<feature type="compositionally biased region" description="Basic and acidic residues" evidence="2">
    <location>
        <begin position="1661"/>
        <end position="1673"/>
    </location>
</feature>
<sequence>MAPQGGGGNDYSDAKDLLDKIGQQVYEQVKKEVYGTAKKYIEKLKGNLQHATNINQELVGSPDPCELVKQYYNNHVNGGAARGERDPCKGLSAINVERFSDKIGGQCTKEKISGSTNTCGACAPYRRLHLCHHNLETIETTSTTKHDLLLEVCMAAKYEGNSIERYYTGHQLTNNDSASQLCTVLARSFADIGDIVRGRDLFYGNTQEKEKREDLEKKLKEIFKQIHDNLKDEEAEKHYKGDTDGNYYKLREDWWTANRHTVWEALTCDVKDNIYFRATCNGEERTKGYCRCGDGKKPDDQVPTYFDYVPQFLRWFEEWAEDFCRLRKRKLENAKNKCRRPKGQHKYCDLNRYDCEKTASGKHDFFEEDVCKDCQYSCARFVKWIDNQKLEFLKQRNKYQTEISNSGSCGGSGRKKRGASTTNYDGYEKKFYDKLEKNKYVKVGEFLDLLSKETTCTKKLKDVDEEEGTINFKTVKRSSAKNGDGSNKTFYRTTYCEACPWCGAEPQSDGGWKAKEGNCSQTKDYDPEKTTTIEILTGDTRKSDMVQKYNKFCNGNGGNGAPGTANGGAQGGKGKNGASGKNDNQIVTWQCYYDENETKSEKNNNCVQGKWENFTGKQTVKSYNAFFWDWVHDMLHDSLEWRERLNSCINNAKSQNCKNNEKCNKECGCFEKWVKQKKEKEWEAIKDHFKKQKDIEQQTETDPGVTLQWVLILEFLNEKSAQDKQNSLDAEEAKEIQHLKKMLKEANIDVDKFMVGVGSDDAGTGKKTIMDELLNHEERIAKKCKETHTNDICLIPNSGGGRSGGPPAVQPAVPSPPGRPPPADGAGDEDDEDEEDDDELSDEDEPVETAKKEEKETHKTTVDTGQTPAAPTVDVCNTVAKIFEDNTTLQKACALKYGPKAPTSWKCVTPSGADSTTSGEGSEATSSHPRSKRDTSTVTTTRGSGATTGVTTTGSSGSICVPPRRRKLYLGGFDKFISGETTRGSTPATSQSPNGDLLTAFVESAAVETFFLWHRYKKEWMAQKAEELQRQRESEGLPLPRAQEGSQEDDPQSKLEKGEIPPDFLRLMFYTLGDYRDILFSGSKDAKNGVNYIISGDKEMADREKEIKEKIKTFFSNSGNKENSVPQNSGKDPKTWWDKNAQHIWKGMVCALTYKENEVKNPDGKNTYKIEQIQDTNGNGDPFQELKKKYSDYKTVKLEEEASGAKPNQTPSTSGDNTPTTLDSFIKRPPYFRYLHEWGQNFCKKRTEMLGKIKEECRSHRGGHEYCSGDGYDCEQIDPKNYNIFKNLDCRDCYEKCRNYKIWIQKKGKEFNEQKNKYVNELQKVNTTYNDNRDKEFYQNLNKNYTSVDQFLDSLKYCKDGQVNNDKNNKIDFKNPENTFNPSTYCKACPIYGVNCNANKRVRIGNNACSENELPNAANTVDGEPTTIPIVINDGATDNTDEKLKETCKQYELYKNLRKQNWKCQKKNDEVHECNLNGAANSVKSPTSVKYKYYDEKIPFNILFERWLIDFIQYYNKSKERINLCTKDGEKQCIQGCKGNCDCVEEWLNKKEQEWNIIKQYYKQNFQSADERIASRTKSFFEQQPFDSYADEAKKVVEGQNEQKKLWGCTGDNLKDDEKPENCNKGDFITNLIDKLKDKIQTCKENHNPSGKSGQTCETPHTPDENPDTHDETESTPEDNQSPAFCPPPEPPMTCVEKVAKELREEAEGKVSDELKGKGIELNGKCNDIHKIIDKDNAGNFTKIKEDELLKIFPLMEECEKKGKDRFLKKTTWKCYNIQRKGINLCLPPRRQYMCTKPMNEMTRAYNSDNDALLKAIMETAQNEGINILRRINVQDLKKFPDICDAMKYSFADLADIIRGTDLWNTDPKQKRIQKKLELIFEKFNENLKNKNEKKYEYDNPKYLNLRSDWWDVNRKEVWKAMTCVAPNDSKFFKKDEKISSGSSSSNGVMSNAPKCGYNSEPPDYDYIPQPFRWMQEWSEYYCKLLNEEMEQFEKTCGECKNESNKCKNNIEKCNKCRDQCKNYKKLVNEWKDQIAKHDFKYKELYDKSKENENSGGFLDDYTKQFIEQMKEQCNDPKTVDEYLDKSNNCINFTFRKDDQNDTKYAFKETPNDYVNACNCDPTDILHECPFKNGNQDACKSISTENICKKKNFDNDLDDWNSGDIPESTSKNNGVLVPPRRRQLCIQNITSNLNSIQNKDDFKKNLIQAAYTEAYFLREKYVNNEKAIQAMKYSFYDYGDIVKGTDMLDNYFLNKLKKKIDEFLRENDSNNISDNRKKWWIGNKNRVWYAMLCGYNKAGGEIKSTECVVPKEDEQTPQFLRWFQEWTESFCSRRNELYEKVRNICESAQCNKENGRINSEICKRICEEYRNYISKKKQEYQFLNYQYNKNFMNDKAEGKKAPQYFNEKCSNKYGCLSENFSDYKKWENPYETLGNDTLKNKCDCIKTEAPPEGKLVPDQDPTKKEEIPPARPAKPDVPAPEKPLPPPTPSTDNISDILSTTIPLGIALALGSIAFLFMK</sequence>
<dbReference type="OrthoDB" id="10521891at2759"/>
<feature type="domain" description="Plasmodium falciparum erythrocyte membrane protein-1 N-terminal segment" evidence="5">
    <location>
        <begin position="13"/>
        <end position="52"/>
    </location>
</feature>
<dbReference type="Pfam" id="PF15447">
    <property type="entry name" value="NTS"/>
    <property type="match status" value="1"/>
</dbReference>
<feature type="compositionally biased region" description="Acidic residues" evidence="2">
    <location>
        <begin position="826"/>
        <end position="847"/>
    </location>
</feature>
<evidence type="ECO:0000259" key="7">
    <source>
        <dbReference type="Pfam" id="PF22672"/>
    </source>
</evidence>
<feature type="domain" description="Duffy-binding-like" evidence="7">
    <location>
        <begin position="318"/>
        <end position="475"/>
    </location>
</feature>
<dbReference type="Pfam" id="PF18562">
    <property type="entry name" value="CIDR1_gamma"/>
    <property type="match status" value="1"/>
</dbReference>
<accession>A0A024VFQ3</accession>
<feature type="region of interest" description="Disordered" evidence="2">
    <location>
        <begin position="795"/>
        <end position="871"/>
    </location>
</feature>
<proteinExistence type="predicted"/>
<dbReference type="SUPFAM" id="SSF140924">
    <property type="entry name" value="Duffy binding domain-like"/>
    <property type="match status" value="6"/>
</dbReference>
<dbReference type="InterPro" id="IPR029210">
    <property type="entry name" value="PfEMP1_NTS"/>
</dbReference>
<dbReference type="Pfam" id="PF03011">
    <property type="entry name" value="PFEMP"/>
    <property type="match status" value="2"/>
</dbReference>
<feature type="domain" description="Duffy-antigen binding" evidence="4">
    <location>
        <begin position="2174"/>
        <end position="2315"/>
    </location>
</feature>